<dbReference type="GO" id="GO:0006914">
    <property type="term" value="P:autophagy"/>
    <property type="evidence" value="ECO:0007669"/>
    <property type="project" value="UniProtKB-KW"/>
</dbReference>
<evidence type="ECO:0000256" key="1">
    <source>
        <dbReference type="ARBA" id="ARBA00004623"/>
    </source>
</evidence>
<comment type="subcellular location">
    <subcellularLocation>
        <location evidence="1">Preautophagosomal structure membrane</location>
        <topology evidence="1">Peripheral membrane protein</topology>
    </subcellularLocation>
</comment>
<comment type="similarity">
    <text evidence="2">Belongs to the ATG16 family.</text>
</comment>
<evidence type="ECO:0000313" key="6">
    <source>
        <dbReference type="EMBL" id="SCW01880.1"/>
    </source>
</evidence>
<keyword evidence="3" id="KW-0072">Autophagy</keyword>
<dbReference type="Proteomes" id="UP000190831">
    <property type="component" value="Chromosome E"/>
</dbReference>
<accession>A0A1G4MDK6</accession>
<dbReference type="OMA" id="QLRNKDY"/>
<proteinExistence type="inferred from homology"/>
<dbReference type="EMBL" id="LT598488">
    <property type="protein sequence ID" value="SCW01880.1"/>
    <property type="molecule type" value="Genomic_DNA"/>
</dbReference>
<dbReference type="Pfam" id="PF08614">
    <property type="entry name" value="ATG16"/>
    <property type="match status" value="1"/>
</dbReference>
<protein>
    <submittedName>
        <fullName evidence="6">LAFE_0E09318g1_1</fullName>
    </submittedName>
</protein>
<evidence type="ECO:0000256" key="2">
    <source>
        <dbReference type="ARBA" id="ARBA00005331"/>
    </source>
</evidence>
<gene>
    <name evidence="6" type="ORF">LAFE_0E09318G</name>
</gene>
<keyword evidence="7" id="KW-1185">Reference proteome</keyword>
<keyword evidence="4" id="KW-0175">Coiled coil</keyword>
<dbReference type="CDD" id="cd22887">
    <property type="entry name" value="Atg16_CCD"/>
    <property type="match status" value="1"/>
</dbReference>
<dbReference type="Gene3D" id="1.20.5.170">
    <property type="match status" value="1"/>
</dbReference>
<sequence>MDQLFIQRLVERDRIEKNFSYLFETASVKVDGCTDKHPTEDTIVNLKNELLSKEKELDQVKETLKVQKKDTEKLNDEIISLNIENNLLQERLQKLTEEYDGLVDRWLKRVQGEADWMNQTLE</sequence>
<evidence type="ECO:0000313" key="7">
    <source>
        <dbReference type="Proteomes" id="UP000190831"/>
    </source>
</evidence>
<name>A0A1G4MDK6_LACFM</name>
<evidence type="ECO:0000256" key="3">
    <source>
        <dbReference type="ARBA" id="ARBA00023006"/>
    </source>
</evidence>
<dbReference type="STRING" id="4955.A0A1G4MDK6"/>
<dbReference type="InterPro" id="IPR013923">
    <property type="entry name" value="Autophagy-rel_prot_16_dom"/>
</dbReference>
<evidence type="ECO:0000259" key="5">
    <source>
        <dbReference type="Pfam" id="PF08614"/>
    </source>
</evidence>
<feature type="coiled-coil region" evidence="4">
    <location>
        <begin position="43"/>
        <end position="105"/>
    </location>
</feature>
<dbReference type="GO" id="GO:0034045">
    <property type="term" value="C:phagophore assembly site membrane"/>
    <property type="evidence" value="ECO:0007669"/>
    <property type="project" value="UniProtKB-SubCell"/>
</dbReference>
<dbReference type="OrthoDB" id="8949486at2759"/>
<reference evidence="7" key="1">
    <citation type="submission" date="2016-03" db="EMBL/GenBank/DDBJ databases">
        <authorList>
            <person name="Devillers H."/>
        </authorList>
    </citation>
    <scope>NUCLEOTIDE SEQUENCE [LARGE SCALE GENOMIC DNA]</scope>
</reference>
<organism evidence="6 7">
    <name type="scientific">Lachancea fermentati</name>
    <name type="common">Zygosaccharomyces fermentati</name>
    <dbReference type="NCBI Taxonomy" id="4955"/>
    <lineage>
        <taxon>Eukaryota</taxon>
        <taxon>Fungi</taxon>
        <taxon>Dikarya</taxon>
        <taxon>Ascomycota</taxon>
        <taxon>Saccharomycotina</taxon>
        <taxon>Saccharomycetes</taxon>
        <taxon>Saccharomycetales</taxon>
        <taxon>Saccharomycetaceae</taxon>
        <taxon>Lachancea</taxon>
    </lineage>
</organism>
<evidence type="ECO:0000256" key="4">
    <source>
        <dbReference type="SAM" id="Coils"/>
    </source>
</evidence>
<feature type="domain" description="Autophagy-related protein 16" evidence="5">
    <location>
        <begin position="41"/>
        <end position="118"/>
    </location>
</feature>
<dbReference type="AlphaFoldDB" id="A0A1G4MDK6"/>